<feature type="coiled-coil region" evidence="6">
    <location>
        <begin position="373"/>
        <end position="432"/>
    </location>
</feature>
<dbReference type="InterPro" id="IPR003661">
    <property type="entry name" value="HisK_dim/P_dom"/>
</dbReference>
<dbReference type="InterPro" id="IPR004358">
    <property type="entry name" value="Sig_transdc_His_kin-like_C"/>
</dbReference>
<evidence type="ECO:0000256" key="6">
    <source>
        <dbReference type="SAM" id="Coils"/>
    </source>
</evidence>
<comment type="caution">
    <text evidence="8">The sequence shown here is derived from an EMBL/GenBank/DDBJ whole genome shotgun (WGS) entry which is preliminary data.</text>
</comment>
<keyword evidence="6" id="KW-0175">Coiled coil</keyword>
<dbReference type="Pfam" id="PF01590">
    <property type="entry name" value="GAF"/>
    <property type="match status" value="1"/>
</dbReference>
<dbReference type="GO" id="GO:0000155">
    <property type="term" value="F:phosphorelay sensor kinase activity"/>
    <property type="evidence" value="ECO:0007669"/>
    <property type="project" value="InterPro"/>
</dbReference>
<dbReference type="PANTHER" id="PTHR43547">
    <property type="entry name" value="TWO-COMPONENT HISTIDINE KINASE"/>
    <property type="match status" value="1"/>
</dbReference>
<dbReference type="SUPFAM" id="SSF55785">
    <property type="entry name" value="PYP-like sensor domain (PAS domain)"/>
    <property type="match status" value="1"/>
</dbReference>
<dbReference type="InterPro" id="IPR003594">
    <property type="entry name" value="HATPase_dom"/>
</dbReference>
<dbReference type="Gene3D" id="1.10.287.130">
    <property type="match status" value="1"/>
</dbReference>
<comment type="catalytic activity">
    <reaction evidence="1">
        <text>ATP + protein L-histidine = ADP + protein N-phospho-L-histidine.</text>
        <dbReference type="EC" id="2.7.13.3"/>
    </reaction>
</comment>
<dbReference type="Gene3D" id="3.30.450.40">
    <property type="match status" value="1"/>
</dbReference>
<keyword evidence="9" id="KW-1185">Reference proteome</keyword>
<name>D6U848_KTERA</name>
<dbReference type="Proteomes" id="UP000004508">
    <property type="component" value="Unassembled WGS sequence"/>
</dbReference>
<gene>
    <name evidence="8" type="ORF">Krac_0600</name>
</gene>
<keyword evidence="4 8" id="KW-0808">Transferase</keyword>
<evidence type="ECO:0000313" key="8">
    <source>
        <dbReference type="EMBL" id="EFH80059.1"/>
    </source>
</evidence>
<dbReference type="SMART" id="SM00388">
    <property type="entry name" value="HisKA"/>
    <property type="match status" value="1"/>
</dbReference>
<keyword evidence="4 8" id="KW-0418">Kinase</keyword>
<dbReference type="Gene3D" id="3.30.565.10">
    <property type="entry name" value="Histidine kinase-like ATPase, C-terminal domain"/>
    <property type="match status" value="1"/>
</dbReference>
<evidence type="ECO:0000313" key="9">
    <source>
        <dbReference type="Proteomes" id="UP000004508"/>
    </source>
</evidence>
<dbReference type="Pfam" id="PF02518">
    <property type="entry name" value="HATPase_c"/>
    <property type="match status" value="1"/>
</dbReference>
<dbReference type="InterPro" id="IPR005467">
    <property type="entry name" value="His_kinase_dom"/>
</dbReference>
<accession>D6U848</accession>
<dbReference type="InterPro" id="IPR029016">
    <property type="entry name" value="GAF-like_dom_sf"/>
</dbReference>
<dbReference type="CDD" id="cd00075">
    <property type="entry name" value="HATPase"/>
    <property type="match status" value="1"/>
</dbReference>
<dbReference type="PRINTS" id="PR00344">
    <property type="entry name" value="BCTRLSENSOR"/>
</dbReference>
<evidence type="ECO:0000256" key="1">
    <source>
        <dbReference type="ARBA" id="ARBA00000085"/>
    </source>
</evidence>
<dbReference type="eggNOG" id="COG2205">
    <property type="taxonomic scope" value="Bacteria"/>
</dbReference>
<dbReference type="SMART" id="SM00091">
    <property type="entry name" value="PAS"/>
    <property type="match status" value="1"/>
</dbReference>
<dbReference type="InParanoid" id="D6U848"/>
<dbReference type="RefSeq" id="WP_007922355.1">
    <property type="nucleotide sequence ID" value="NZ_ADVG01000005.1"/>
</dbReference>
<keyword evidence="5" id="KW-0902">Two-component regulatory system</keyword>
<organism evidence="8 9">
    <name type="scientific">Ktedonobacter racemifer DSM 44963</name>
    <dbReference type="NCBI Taxonomy" id="485913"/>
    <lineage>
        <taxon>Bacteria</taxon>
        <taxon>Bacillati</taxon>
        <taxon>Chloroflexota</taxon>
        <taxon>Ktedonobacteria</taxon>
        <taxon>Ktedonobacterales</taxon>
        <taxon>Ktedonobacteraceae</taxon>
        <taxon>Ktedonobacter</taxon>
    </lineage>
</organism>
<dbReference type="SUPFAM" id="SSF55874">
    <property type="entry name" value="ATPase domain of HSP90 chaperone/DNA topoisomerase II/histidine kinase"/>
    <property type="match status" value="1"/>
</dbReference>
<dbReference type="EC" id="2.7.13.3" evidence="2"/>
<evidence type="ECO:0000259" key="7">
    <source>
        <dbReference type="PROSITE" id="PS50109"/>
    </source>
</evidence>
<dbReference type="EMBL" id="ADVG01000005">
    <property type="protein sequence ID" value="EFH80059.1"/>
    <property type="molecule type" value="Genomic_DNA"/>
</dbReference>
<dbReference type="Gene3D" id="3.30.450.20">
    <property type="entry name" value="PAS domain"/>
    <property type="match status" value="1"/>
</dbReference>
<keyword evidence="3" id="KW-0597">Phosphoprotein</keyword>
<dbReference type="CDD" id="cd00130">
    <property type="entry name" value="PAS"/>
    <property type="match status" value="1"/>
</dbReference>
<dbReference type="AlphaFoldDB" id="D6U848"/>
<feature type="domain" description="Histidine kinase" evidence="7">
    <location>
        <begin position="364"/>
        <end position="598"/>
    </location>
</feature>
<dbReference type="CDD" id="cd00082">
    <property type="entry name" value="HisKA"/>
    <property type="match status" value="1"/>
</dbReference>
<dbReference type="InterPro" id="IPR000014">
    <property type="entry name" value="PAS"/>
</dbReference>
<dbReference type="Pfam" id="PF00512">
    <property type="entry name" value="HisKA"/>
    <property type="match status" value="1"/>
</dbReference>
<dbReference type="InterPro" id="IPR036890">
    <property type="entry name" value="HATPase_C_sf"/>
</dbReference>
<dbReference type="SUPFAM" id="SSF47384">
    <property type="entry name" value="Homodimeric domain of signal transducing histidine kinase"/>
    <property type="match status" value="1"/>
</dbReference>
<dbReference type="PROSITE" id="PS50109">
    <property type="entry name" value="HIS_KIN"/>
    <property type="match status" value="1"/>
</dbReference>
<evidence type="ECO:0000256" key="5">
    <source>
        <dbReference type="ARBA" id="ARBA00023012"/>
    </source>
</evidence>
<dbReference type="InterPro" id="IPR003018">
    <property type="entry name" value="GAF"/>
</dbReference>
<evidence type="ECO:0000256" key="3">
    <source>
        <dbReference type="ARBA" id="ARBA00022553"/>
    </source>
</evidence>
<dbReference type="InterPro" id="IPR035965">
    <property type="entry name" value="PAS-like_dom_sf"/>
</dbReference>
<dbReference type="PANTHER" id="PTHR43547:SF2">
    <property type="entry name" value="HYBRID SIGNAL TRANSDUCTION HISTIDINE KINASE C"/>
    <property type="match status" value="1"/>
</dbReference>
<protein>
    <recommendedName>
        <fullName evidence="2">histidine kinase</fullName>
        <ecNumber evidence="2">2.7.13.3</ecNumber>
    </recommendedName>
</protein>
<sequence>MGQNAPQPVPSASQKSMALRHLEAYFASLPNAIMVWDRAGKLLFLNAAALTLFDAQPSASWLGTSAQQFLQRYEWYDEQQRPFSFPPWLLDLTTFKEETASFPYEQTLVLAHPSQHQACLELRCSLVFDGEPQPTGVLASFQVVASRYQKALHIQRVYEALMTLNEAIAQVPEQFQGASSKETFLLSPPVLFVDQQLVDVIRQVLECWCVSMIALCASAPYVAYVVGSGFTAEQEHLFRALSESFHLADFFDETVLARLQAYQDVVLAPGCFRIPIGYPEEFRNAILLVLPIFWKQNLVGMLVIHKHQREGEYTQEEIDLIRTVAEHVRLFIECLGSLQTYLGKQARELVMPEVNRLLNDFLRLASHELRTPLTGIKGNLQLAQRRLERLKSELAQQAERTSAQLERARQSLESAEQSVRLQERMVQDMIDDARIQAGQLDLTLALCDLLVLVKQAMAKQQESMPERAIKLEILTPEPTIPVMADAGRITQVLAIYLATALASSPVEQPVTLQVQEEEQMARVSVHDEGAGIPLEEQVRLWDRFYRGKGSSVQQELDLSGGLRFYLCRALLERHHGTVGVESTPGQGTTFWLTLPLARPARASIESPP</sequence>
<dbReference type="SMART" id="SM00387">
    <property type="entry name" value="HATPase_c"/>
    <property type="match status" value="1"/>
</dbReference>
<dbReference type="SUPFAM" id="SSF55781">
    <property type="entry name" value="GAF domain-like"/>
    <property type="match status" value="1"/>
</dbReference>
<evidence type="ECO:0000256" key="2">
    <source>
        <dbReference type="ARBA" id="ARBA00012438"/>
    </source>
</evidence>
<reference evidence="8 9" key="1">
    <citation type="journal article" date="2011" name="Stand. Genomic Sci.">
        <title>Non-contiguous finished genome sequence and contextual data of the filamentous soil bacterium Ktedonobacter racemifer type strain (SOSP1-21).</title>
        <authorList>
            <person name="Chang Y.J."/>
            <person name="Land M."/>
            <person name="Hauser L."/>
            <person name="Chertkov O."/>
            <person name="Del Rio T.G."/>
            <person name="Nolan M."/>
            <person name="Copeland A."/>
            <person name="Tice H."/>
            <person name="Cheng J.F."/>
            <person name="Lucas S."/>
            <person name="Han C."/>
            <person name="Goodwin L."/>
            <person name="Pitluck S."/>
            <person name="Ivanova N."/>
            <person name="Ovchinikova G."/>
            <person name="Pati A."/>
            <person name="Chen A."/>
            <person name="Palaniappan K."/>
            <person name="Mavromatis K."/>
            <person name="Liolios K."/>
            <person name="Brettin T."/>
            <person name="Fiebig A."/>
            <person name="Rohde M."/>
            <person name="Abt B."/>
            <person name="Goker M."/>
            <person name="Detter J.C."/>
            <person name="Woyke T."/>
            <person name="Bristow J."/>
            <person name="Eisen J.A."/>
            <person name="Markowitz V."/>
            <person name="Hugenholtz P."/>
            <person name="Kyrpides N.C."/>
            <person name="Klenk H.P."/>
            <person name="Lapidus A."/>
        </authorList>
    </citation>
    <scope>NUCLEOTIDE SEQUENCE [LARGE SCALE GENOMIC DNA]</scope>
    <source>
        <strain evidence="9">DSM 44963</strain>
    </source>
</reference>
<proteinExistence type="predicted"/>
<dbReference type="InterPro" id="IPR036097">
    <property type="entry name" value="HisK_dim/P_sf"/>
</dbReference>
<evidence type="ECO:0000256" key="4">
    <source>
        <dbReference type="ARBA" id="ARBA00022777"/>
    </source>
</evidence>
<dbReference type="STRING" id="485913.Krac_0600"/>